<dbReference type="EMBL" id="VUNE01000001">
    <property type="protein sequence ID" value="MST62116.1"/>
    <property type="molecule type" value="Genomic_DNA"/>
</dbReference>
<dbReference type="Gene3D" id="3.40.50.150">
    <property type="entry name" value="Vaccinia Virus protein VP39"/>
    <property type="match status" value="1"/>
</dbReference>
<evidence type="ECO:0000313" key="1">
    <source>
        <dbReference type="EMBL" id="MST62116.1"/>
    </source>
</evidence>
<dbReference type="GO" id="GO:0032259">
    <property type="term" value="P:methylation"/>
    <property type="evidence" value="ECO:0007669"/>
    <property type="project" value="UniProtKB-KW"/>
</dbReference>
<dbReference type="GO" id="GO:0008168">
    <property type="term" value="F:methyltransferase activity"/>
    <property type="evidence" value="ECO:0007669"/>
    <property type="project" value="UniProtKB-KW"/>
</dbReference>
<keyword evidence="2" id="KW-1185">Reference proteome</keyword>
<name>A0A6N7XBQ7_9FIRM</name>
<dbReference type="InterPro" id="IPR029063">
    <property type="entry name" value="SAM-dependent_MTases_sf"/>
</dbReference>
<organism evidence="1 2">
    <name type="scientific">Peptostreptococcus porci</name>
    <dbReference type="NCBI Taxonomy" id="2652282"/>
    <lineage>
        <taxon>Bacteria</taxon>
        <taxon>Bacillati</taxon>
        <taxon>Bacillota</taxon>
        <taxon>Clostridia</taxon>
        <taxon>Peptostreptococcales</taxon>
        <taxon>Peptostreptococcaceae</taxon>
        <taxon>Peptostreptococcus</taxon>
    </lineage>
</organism>
<dbReference type="RefSeq" id="WP_154537470.1">
    <property type="nucleotide sequence ID" value="NZ_VUNE01000001.1"/>
</dbReference>
<comment type="caution">
    <text evidence="1">The sequence shown here is derived from an EMBL/GenBank/DDBJ whole genome shotgun (WGS) entry which is preliminary data.</text>
</comment>
<dbReference type="AlphaFoldDB" id="A0A6N7XBQ7"/>
<sequence>MNESYFENLLRIDTSKFEYSGNGSFETSYEPTPYNSIIKLFKKYTPLENPHFVDFGSGKGRFSFIVNYFFDVGCTGVEVRTEYHKKCLENLASYGEKYTEKAKKIFFVNSSAEKYAISSFENVFYFYNPFSAKVFYKVVGNILDSVKDYERNVDIILYFPTDEFTYFLDTKTPFYHLLEVYPEGKYSNPKDKFVVYRYGKTTEVLTIEMQTTCKSCVEICSCK</sequence>
<keyword evidence="1" id="KW-0489">Methyltransferase</keyword>
<keyword evidence="1" id="KW-0808">Transferase</keyword>
<evidence type="ECO:0000313" key="2">
    <source>
        <dbReference type="Proteomes" id="UP000440713"/>
    </source>
</evidence>
<dbReference type="SUPFAM" id="SSF53335">
    <property type="entry name" value="S-adenosyl-L-methionine-dependent methyltransferases"/>
    <property type="match status" value="1"/>
</dbReference>
<protein>
    <submittedName>
        <fullName evidence="1">SAM-dependent methyltransferase</fullName>
    </submittedName>
</protein>
<dbReference type="Proteomes" id="UP000440713">
    <property type="component" value="Unassembled WGS sequence"/>
</dbReference>
<reference evidence="1 2" key="1">
    <citation type="submission" date="2019-08" db="EMBL/GenBank/DDBJ databases">
        <title>In-depth cultivation of the pig gut microbiome towards novel bacterial diversity and tailored functional studies.</title>
        <authorList>
            <person name="Wylensek D."/>
            <person name="Hitch T.C.A."/>
            <person name="Clavel T."/>
        </authorList>
    </citation>
    <scope>NUCLEOTIDE SEQUENCE [LARGE SCALE GENOMIC DNA]</scope>
    <source>
        <strain evidence="1 2">WCA-SAB-591-4A-A</strain>
    </source>
</reference>
<proteinExistence type="predicted"/>
<accession>A0A6N7XBQ7</accession>
<gene>
    <name evidence="1" type="ORF">FYJ71_03890</name>
</gene>